<dbReference type="PRINTS" id="PR01549">
    <property type="entry name" value="AUTOINDCRSYN"/>
</dbReference>
<dbReference type="PANTHER" id="PTHR39322">
    <property type="entry name" value="ACYL-HOMOSERINE-LACTONE SYNTHASE"/>
    <property type="match status" value="1"/>
</dbReference>
<accession>A0A1H8K932</accession>
<dbReference type="AlphaFoldDB" id="A0A1H8K932"/>
<dbReference type="GO" id="GO:0007165">
    <property type="term" value="P:signal transduction"/>
    <property type="evidence" value="ECO:0007669"/>
    <property type="project" value="TreeGrafter"/>
</dbReference>
<dbReference type="Proteomes" id="UP000183898">
    <property type="component" value="Unassembled WGS sequence"/>
</dbReference>
<dbReference type="PANTHER" id="PTHR39322:SF1">
    <property type="entry name" value="ISOVALERYL-HOMOSERINE LACTONE SYNTHASE"/>
    <property type="match status" value="1"/>
</dbReference>
<evidence type="ECO:0000313" key="9">
    <source>
        <dbReference type="EMBL" id="SEN89519.1"/>
    </source>
</evidence>
<dbReference type="InterPro" id="IPR016181">
    <property type="entry name" value="Acyl_CoA_acyltransferase"/>
</dbReference>
<keyword evidence="2 7" id="KW-0673">Quorum sensing</keyword>
<dbReference type="EMBL" id="FOCT01000008">
    <property type="protein sequence ID" value="SEN89519.1"/>
    <property type="molecule type" value="Genomic_DNA"/>
</dbReference>
<gene>
    <name evidence="9" type="ORF">SAMN05216404_10870</name>
</gene>
<dbReference type="SUPFAM" id="SSF55729">
    <property type="entry name" value="Acyl-CoA N-acyltransferases (Nat)"/>
    <property type="match status" value="1"/>
</dbReference>
<evidence type="ECO:0000256" key="7">
    <source>
        <dbReference type="PROSITE-ProRule" id="PRU00533"/>
    </source>
</evidence>
<dbReference type="Gene3D" id="3.40.630.30">
    <property type="match status" value="1"/>
</dbReference>
<reference evidence="9 10" key="1">
    <citation type="submission" date="2016-10" db="EMBL/GenBank/DDBJ databases">
        <authorList>
            <person name="de Groot N.N."/>
        </authorList>
    </citation>
    <scope>NUCLEOTIDE SEQUENCE [LARGE SCALE GENOMIC DNA]</scope>
    <source>
        <strain evidence="9 10">Nl18</strain>
    </source>
</reference>
<dbReference type="PROSITE" id="PS51187">
    <property type="entry name" value="AUTOINDUCER_SYNTH_2"/>
    <property type="match status" value="1"/>
</dbReference>
<sequence>MGQIMLAQHGNGSLDKRAAMGMYRLRHEVFHDRLGWEVTTDNGMEHDEFDLADPVYVLAKGGEGDEEDEDEVLGCWRLLPTQGPYMLKDTFPQLLHGQPAPQQSDVWELSRFAVMVPKCESAGFGFSEIPVKMMQTLFLFARHNKIKRYVTVTTVAVERLIRKLGVNVSRLGAPIKIGRVLTVACYIEIDAITEFALFGMLPENAQRKAA</sequence>
<evidence type="ECO:0000313" key="10">
    <source>
        <dbReference type="Proteomes" id="UP000183898"/>
    </source>
</evidence>
<comment type="similarity">
    <text evidence="7 8">Belongs to the autoinducer synthase family.</text>
</comment>
<keyword evidence="5 7" id="KW-0071">Autoinducer synthesis</keyword>
<evidence type="ECO:0000256" key="6">
    <source>
        <dbReference type="ARBA" id="ARBA00048576"/>
    </source>
</evidence>
<name>A0A1H8K932_9PROT</name>
<evidence type="ECO:0000256" key="8">
    <source>
        <dbReference type="RuleBase" id="RU361135"/>
    </source>
</evidence>
<evidence type="ECO:0000256" key="2">
    <source>
        <dbReference type="ARBA" id="ARBA00022654"/>
    </source>
</evidence>
<dbReference type="Pfam" id="PF00765">
    <property type="entry name" value="Autoind_synth"/>
    <property type="match status" value="1"/>
</dbReference>
<dbReference type="GO" id="GO:0009372">
    <property type="term" value="P:quorum sensing"/>
    <property type="evidence" value="ECO:0007669"/>
    <property type="project" value="UniProtKB-UniRule"/>
</dbReference>
<dbReference type="InterPro" id="IPR001690">
    <property type="entry name" value="Autoind_synthase"/>
</dbReference>
<proteinExistence type="inferred from homology"/>
<protein>
    <recommendedName>
        <fullName evidence="1 8">Acyl-homoserine-lactone synthase</fullName>
        <ecNumber evidence="1 8">2.3.1.184</ecNumber>
    </recommendedName>
    <alternativeName>
        <fullName evidence="8">Autoinducer synthesis protein</fullName>
    </alternativeName>
</protein>
<dbReference type="GO" id="GO:0061579">
    <property type="term" value="F:N-acyl homoserine lactone synthase activity"/>
    <property type="evidence" value="ECO:0007669"/>
    <property type="project" value="UniProtKB-UniRule"/>
</dbReference>
<organism evidence="9 10">
    <name type="scientific">Nitrosospira multiformis</name>
    <dbReference type="NCBI Taxonomy" id="1231"/>
    <lineage>
        <taxon>Bacteria</taxon>
        <taxon>Pseudomonadati</taxon>
        <taxon>Pseudomonadota</taxon>
        <taxon>Betaproteobacteria</taxon>
        <taxon>Nitrosomonadales</taxon>
        <taxon>Nitrosomonadaceae</taxon>
        <taxon>Nitrosospira</taxon>
    </lineage>
</organism>
<dbReference type="RefSeq" id="WP_254772694.1">
    <property type="nucleotide sequence ID" value="NZ_FOCT01000008.1"/>
</dbReference>
<dbReference type="EC" id="2.3.1.184" evidence="1 8"/>
<comment type="catalytic activity">
    <reaction evidence="6 8">
        <text>a fatty acyl-[ACP] + S-adenosyl-L-methionine = an N-acyl-L-homoserine lactone + S-methyl-5'-thioadenosine + holo-[ACP] + H(+)</text>
        <dbReference type="Rhea" id="RHEA:10096"/>
        <dbReference type="Rhea" id="RHEA-COMP:9685"/>
        <dbReference type="Rhea" id="RHEA-COMP:14125"/>
        <dbReference type="ChEBI" id="CHEBI:15378"/>
        <dbReference type="ChEBI" id="CHEBI:17509"/>
        <dbReference type="ChEBI" id="CHEBI:55474"/>
        <dbReference type="ChEBI" id="CHEBI:59789"/>
        <dbReference type="ChEBI" id="CHEBI:64479"/>
        <dbReference type="ChEBI" id="CHEBI:138651"/>
        <dbReference type="EC" id="2.3.1.184"/>
    </reaction>
</comment>
<keyword evidence="4 8" id="KW-0949">S-adenosyl-L-methionine</keyword>
<dbReference type="InterPro" id="IPR018311">
    <property type="entry name" value="Autoind_synth_CS"/>
</dbReference>
<evidence type="ECO:0000256" key="1">
    <source>
        <dbReference type="ARBA" id="ARBA00012340"/>
    </source>
</evidence>
<dbReference type="PROSITE" id="PS00949">
    <property type="entry name" value="AUTOINDUCER_SYNTH_1"/>
    <property type="match status" value="1"/>
</dbReference>
<keyword evidence="3 8" id="KW-0808">Transferase</keyword>
<evidence type="ECO:0000256" key="5">
    <source>
        <dbReference type="ARBA" id="ARBA00022929"/>
    </source>
</evidence>
<evidence type="ECO:0000256" key="3">
    <source>
        <dbReference type="ARBA" id="ARBA00022679"/>
    </source>
</evidence>
<evidence type="ECO:0000256" key="4">
    <source>
        <dbReference type="ARBA" id="ARBA00022691"/>
    </source>
</evidence>